<protein>
    <submittedName>
        <fullName evidence="4">SDR family oxidoreductase</fullName>
    </submittedName>
</protein>
<comment type="caution">
    <text evidence="4">The sequence shown here is derived from an EMBL/GenBank/DDBJ whole genome shotgun (WGS) entry which is preliminary data.</text>
</comment>
<evidence type="ECO:0000313" key="4">
    <source>
        <dbReference type="EMBL" id="GAA1618859.1"/>
    </source>
</evidence>
<dbReference type="PANTHER" id="PTHR44196:SF1">
    <property type="entry name" value="DEHYDROGENASE_REDUCTASE SDR FAMILY MEMBER 7B"/>
    <property type="match status" value="1"/>
</dbReference>
<sequence length="234" mass="24216">MRIAGSTVLITGANRGLGRALAHAALARGATKVYAGARDPDTVDLDGVTPLRLDITDPRSAAEAASSASDVDILINNAGVSTASDLVTGDLDTIRLEMETQFFGTLNMVRAFAPVLKSNGGGAIVNVLSALSWFSIKGANAYAASKAAEWSLTNGVRLELAAQGTTVTGVYLGVVDTDMTKDYDGPKLPTSMVAGTALDGLEAGKIEVLVDQWSADVKAALARDPREFYGAQIA</sequence>
<evidence type="ECO:0000313" key="5">
    <source>
        <dbReference type="Proteomes" id="UP001500393"/>
    </source>
</evidence>
<name>A0ABN2EWE5_9ACTN</name>
<evidence type="ECO:0000256" key="1">
    <source>
        <dbReference type="ARBA" id="ARBA00006484"/>
    </source>
</evidence>
<dbReference type="InterPro" id="IPR002347">
    <property type="entry name" value="SDR_fam"/>
</dbReference>
<dbReference type="NCBIfam" id="NF006119">
    <property type="entry name" value="PRK08264.1-5"/>
    <property type="match status" value="1"/>
</dbReference>
<evidence type="ECO:0000256" key="2">
    <source>
        <dbReference type="ARBA" id="ARBA00023002"/>
    </source>
</evidence>
<dbReference type="EMBL" id="BAAAOS010000070">
    <property type="protein sequence ID" value="GAA1618859.1"/>
    <property type="molecule type" value="Genomic_DNA"/>
</dbReference>
<evidence type="ECO:0000256" key="3">
    <source>
        <dbReference type="RuleBase" id="RU000363"/>
    </source>
</evidence>
<dbReference type="Pfam" id="PF00106">
    <property type="entry name" value="adh_short"/>
    <property type="match status" value="1"/>
</dbReference>
<dbReference type="PRINTS" id="PR00080">
    <property type="entry name" value="SDRFAMILY"/>
</dbReference>
<dbReference type="SUPFAM" id="SSF51735">
    <property type="entry name" value="NAD(P)-binding Rossmann-fold domains"/>
    <property type="match status" value="1"/>
</dbReference>
<dbReference type="Proteomes" id="UP001500393">
    <property type="component" value="Unassembled WGS sequence"/>
</dbReference>
<dbReference type="Gene3D" id="3.40.50.720">
    <property type="entry name" value="NAD(P)-binding Rossmann-like Domain"/>
    <property type="match status" value="1"/>
</dbReference>
<reference evidence="4 5" key="1">
    <citation type="journal article" date="2019" name="Int. J. Syst. Evol. Microbiol.">
        <title>The Global Catalogue of Microorganisms (GCM) 10K type strain sequencing project: providing services to taxonomists for standard genome sequencing and annotation.</title>
        <authorList>
            <consortium name="The Broad Institute Genomics Platform"/>
            <consortium name="The Broad Institute Genome Sequencing Center for Infectious Disease"/>
            <person name="Wu L."/>
            <person name="Ma J."/>
        </authorList>
    </citation>
    <scope>NUCLEOTIDE SEQUENCE [LARGE SCALE GENOMIC DNA]</scope>
    <source>
        <strain evidence="4 5">JCM 14969</strain>
    </source>
</reference>
<dbReference type="PRINTS" id="PR00081">
    <property type="entry name" value="GDHRDH"/>
</dbReference>
<keyword evidence="2" id="KW-0560">Oxidoreductase</keyword>
<organism evidence="4 5">
    <name type="scientific">Kribbella sancticallisti</name>
    <dbReference type="NCBI Taxonomy" id="460087"/>
    <lineage>
        <taxon>Bacteria</taxon>
        <taxon>Bacillati</taxon>
        <taxon>Actinomycetota</taxon>
        <taxon>Actinomycetes</taxon>
        <taxon>Propionibacteriales</taxon>
        <taxon>Kribbellaceae</taxon>
        <taxon>Kribbella</taxon>
    </lineage>
</organism>
<keyword evidence="5" id="KW-1185">Reference proteome</keyword>
<proteinExistence type="inferred from homology"/>
<dbReference type="InterPro" id="IPR036291">
    <property type="entry name" value="NAD(P)-bd_dom_sf"/>
</dbReference>
<comment type="similarity">
    <text evidence="1 3">Belongs to the short-chain dehydrogenases/reductases (SDR) family.</text>
</comment>
<gene>
    <name evidence="4" type="ORF">GCM10009789_85830</name>
</gene>
<accession>A0ABN2EWE5</accession>
<dbReference type="PANTHER" id="PTHR44196">
    <property type="entry name" value="DEHYDROGENASE/REDUCTASE SDR FAMILY MEMBER 7B"/>
    <property type="match status" value="1"/>
</dbReference>
<dbReference type="RefSeq" id="WP_344222561.1">
    <property type="nucleotide sequence ID" value="NZ_BAAAOS010000070.1"/>
</dbReference>